<gene>
    <name evidence="1" type="ORF">CRE_09977</name>
</gene>
<proteinExistence type="predicted"/>
<protein>
    <submittedName>
        <fullName evidence="1">Uncharacterized protein</fullName>
    </submittedName>
</protein>
<evidence type="ECO:0000313" key="2">
    <source>
        <dbReference type="Proteomes" id="UP000008281"/>
    </source>
</evidence>
<accession>E3M6L8</accession>
<keyword evidence="2" id="KW-1185">Reference proteome</keyword>
<dbReference type="Proteomes" id="UP000008281">
    <property type="component" value="Unassembled WGS sequence"/>
</dbReference>
<sequence length="102" mass="11673">MRENGRRGGTWQAASLLINDNGSDGTRRQKSFSADWQAGIPDDNVPRGIKHLVEKKDLENGGKWFLATGKVEYEIRCKVTEKRIGIKQYRGEKKIMKIYNGY</sequence>
<dbReference type="HOGENOM" id="CLU_2280052_0_0_1"/>
<dbReference type="EMBL" id="DS268426">
    <property type="protein sequence ID" value="EFO92876.1"/>
    <property type="molecule type" value="Genomic_DNA"/>
</dbReference>
<dbReference type="InParanoid" id="E3M6L8"/>
<name>E3M6L8_CAERE</name>
<dbReference type="AlphaFoldDB" id="E3M6L8"/>
<organism evidence="2">
    <name type="scientific">Caenorhabditis remanei</name>
    <name type="common">Caenorhabditis vulgaris</name>
    <dbReference type="NCBI Taxonomy" id="31234"/>
    <lineage>
        <taxon>Eukaryota</taxon>
        <taxon>Metazoa</taxon>
        <taxon>Ecdysozoa</taxon>
        <taxon>Nematoda</taxon>
        <taxon>Chromadorea</taxon>
        <taxon>Rhabditida</taxon>
        <taxon>Rhabditina</taxon>
        <taxon>Rhabditomorpha</taxon>
        <taxon>Rhabditoidea</taxon>
        <taxon>Rhabditidae</taxon>
        <taxon>Peloderinae</taxon>
        <taxon>Caenorhabditis</taxon>
    </lineage>
</organism>
<evidence type="ECO:0000313" key="1">
    <source>
        <dbReference type="EMBL" id="EFO92876.1"/>
    </source>
</evidence>
<reference evidence="1" key="1">
    <citation type="submission" date="2007-07" db="EMBL/GenBank/DDBJ databases">
        <title>PCAP assembly of the Caenorhabditis remanei genome.</title>
        <authorList>
            <consortium name="The Caenorhabditis remanei Sequencing Consortium"/>
            <person name="Wilson R.K."/>
        </authorList>
    </citation>
    <scope>NUCLEOTIDE SEQUENCE [LARGE SCALE GENOMIC DNA]</scope>
    <source>
        <strain evidence="1">PB4641</strain>
    </source>
</reference>